<sequence>MNPNPLIEVADSCQMHKTTWLENCQTMCFEMSVLLEILVVRFVVFFFTSPANVKLEKPVAFFWKMFKFIQICNTSSVKCLCVYLVYLHQTEVYISYLFQLPET</sequence>
<name>A0A8D8HKP8_CULPI</name>
<evidence type="ECO:0000313" key="1">
    <source>
        <dbReference type="EMBL" id="CAG6536186.1"/>
    </source>
</evidence>
<reference evidence="1" key="1">
    <citation type="submission" date="2021-05" db="EMBL/GenBank/DDBJ databases">
        <authorList>
            <person name="Alioto T."/>
            <person name="Alioto T."/>
            <person name="Gomez Garrido J."/>
        </authorList>
    </citation>
    <scope>NUCLEOTIDE SEQUENCE</scope>
</reference>
<accession>A0A8D8HKP8</accession>
<proteinExistence type="predicted"/>
<dbReference type="EMBL" id="HBUE01321164">
    <property type="protein sequence ID" value="CAG6588177.1"/>
    <property type="molecule type" value="Transcribed_RNA"/>
</dbReference>
<dbReference type="AlphaFoldDB" id="A0A8D8HKP8"/>
<protein>
    <submittedName>
        <fullName evidence="1">(northern house mosquito) hypothetical protein</fullName>
    </submittedName>
</protein>
<organism evidence="1">
    <name type="scientific">Culex pipiens</name>
    <name type="common">House mosquito</name>
    <dbReference type="NCBI Taxonomy" id="7175"/>
    <lineage>
        <taxon>Eukaryota</taxon>
        <taxon>Metazoa</taxon>
        <taxon>Ecdysozoa</taxon>
        <taxon>Arthropoda</taxon>
        <taxon>Hexapoda</taxon>
        <taxon>Insecta</taxon>
        <taxon>Pterygota</taxon>
        <taxon>Neoptera</taxon>
        <taxon>Endopterygota</taxon>
        <taxon>Diptera</taxon>
        <taxon>Nematocera</taxon>
        <taxon>Culicoidea</taxon>
        <taxon>Culicidae</taxon>
        <taxon>Culicinae</taxon>
        <taxon>Culicini</taxon>
        <taxon>Culex</taxon>
        <taxon>Culex</taxon>
    </lineage>
</organism>
<dbReference type="EMBL" id="HBUE01214647">
    <property type="protein sequence ID" value="CAG6536186.1"/>
    <property type="molecule type" value="Transcribed_RNA"/>
</dbReference>